<dbReference type="KEGG" id="rsin:B6N60_01943"/>
<dbReference type="Proteomes" id="UP000683511">
    <property type="component" value="Chromosome"/>
</dbReference>
<accession>A0A975T6X6</accession>
<proteinExistence type="predicted"/>
<dbReference type="EMBL" id="CP021056">
    <property type="protein sequence ID" value="QXE23254.1"/>
    <property type="molecule type" value="Genomic_DNA"/>
</dbReference>
<sequence>MLLFFTGIRNNHGNIIKRSLIKIEIFLSYQLACSQN</sequence>
<name>A0A975T6X6_9NOST</name>
<protein>
    <submittedName>
        <fullName evidence="1">Uncharacterized protein</fullName>
    </submittedName>
</protein>
<gene>
    <name evidence="1" type="ORF">B6N60_01943</name>
</gene>
<dbReference type="AlphaFoldDB" id="A0A975T6X6"/>
<keyword evidence="2" id="KW-1185">Reference proteome</keyword>
<evidence type="ECO:0000313" key="2">
    <source>
        <dbReference type="Proteomes" id="UP000683511"/>
    </source>
</evidence>
<reference evidence="1" key="1">
    <citation type="submission" date="2017-04" db="EMBL/GenBank/DDBJ databases">
        <title>Genome deletions in a multicellular cyanobacterial endosymbiont for morphological adaptation in marine diatoms.</title>
        <authorList>
            <person name="Wang Y."/>
            <person name="Gao H."/>
            <person name="Li R."/>
            <person name="Xu X."/>
        </authorList>
    </citation>
    <scope>NUCLEOTIDE SEQUENCE</scope>
    <source>
        <strain evidence="1">FACHB 800</strain>
    </source>
</reference>
<organism evidence="1 2">
    <name type="scientific">Richelia sinica FACHB-800</name>
    <dbReference type="NCBI Taxonomy" id="1357546"/>
    <lineage>
        <taxon>Bacteria</taxon>
        <taxon>Bacillati</taxon>
        <taxon>Cyanobacteriota</taxon>
        <taxon>Cyanophyceae</taxon>
        <taxon>Nostocales</taxon>
        <taxon>Nostocaceae</taxon>
        <taxon>Richelia</taxon>
    </lineage>
</organism>
<evidence type="ECO:0000313" key="1">
    <source>
        <dbReference type="EMBL" id="QXE23254.1"/>
    </source>
</evidence>